<protein>
    <submittedName>
        <fullName evidence="1">Uncharacterized protein</fullName>
    </submittedName>
</protein>
<evidence type="ECO:0000313" key="1">
    <source>
        <dbReference type="EMBL" id="CAE8704299.1"/>
    </source>
</evidence>
<dbReference type="Proteomes" id="UP000626109">
    <property type="component" value="Unassembled WGS sequence"/>
</dbReference>
<feature type="non-terminal residue" evidence="1">
    <location>
        <position position="133"/>
    </location>
</feature>
<sequence>NMGEFECGWEFEPAAGGSAEVPGAPPRIRNWTTGERPIMAHGCGGHGRWFLADIYRELDLLGYLGIDRARDLDGLQYAGLVAPGEKVCDEHWVEQPPWEFPFQAFEVIRSVAFQEEEREAEERRQREVQGRKP</sequence>
<comment type="caution">
    <text evidence="1">The sequence shown here is derived from an EMBL/GenBank/DDBJ whole genome shotgun (WGS) entry which is preliminary data.</text>
</comment>
<organism evidence="1 2">
    <name type="scientific">Polarella glacialis</name>
    <name type="common">Dinoflagellate</name>
    <dbReference type="NCBI Taxonomy" id="89957"/>
    <lineage>
        <taxon>Eukaryota</taxon>
        <taxon>Sar</taxon>
        <taxon>Alveolata</taxon>
        <taxon>Dinophyceae</taxon>
        <taxon>Suessiales</taxon>
        <taxon>Suessiaceae</taxon>
        <taxon>Polarella</taxon>
    </lineage>
</organism>
<evidence type="ECO:0000313" key="2">
    <source>
        <dbReference type="Proteomes" id="UP000626109"/>
    </source>
</evidence>
<accession>A0A813KIA4</accession>
<gene>
    <name evidence="1" type="ORF">PGLA2088_LOCUS33095</name>
</gene>
<reference evidence="1" key="1">
    <citation type="submission" date="2021-02" db="EMBL/GenBank/DDBJ databases">
        <authorList>
            <person name="Dougan E. K."/>
            <person name="Rhodes N."/>
            <person name="Thang M."/>
            <person name="Chan C."/>
        </authorList>
    </citation>
    <scope>NUCLEOTIDE SEQUENCE</scope>
</reference>
<proteinExistence type="predicted"/>
<dbReference type="EMBL" id="CAJNNW010030750">
    <property type="protein sequence ID" value="CAE8704299.1"/>
    <property type="molecule type" value="Genomic_DNA"/>
</dbReference>
<name>A0A813KIA4_POLGL</name>
<dbReference type="AlphaFoldDB" id="A0A813KIA4"/>